<dbReference type="PANTHER" id="PTHR32196">
    <property type="entry name" value="ABC TRANSPORTER PERMEASE PROTEIN YPHD-RELATED-RELATED"/>
    <property type="match status" value="1"/>
</dbReference>
<evidence type="ECO:0000256" key="5">
    <source>
        <dbReference type="ARBA" id="ARBA00023136"/>
    </source>
</evidence>
<dbReference type="AlphaFoldDB" id="A0A2G6E3A4"/>
<reference evidence="7 8" key="1">
    <citation type="submission" date="2017-10" db="EMBL/GenBank/DDBJ databases">
        <title>Novel microbial diversity and functional potential in the marine mammal oral microbiome.</title>
        <authorList>
            <person name="Dudek N.K."/>
            <person name="Sun C.L."/>
            <person name="Burstein D."/>
            <person name="Kantor R.S."/>
            <person name="Aliaga Goltsman D.S."/>
            <person name="Bik E.M."/>
            <person name="Thomas B.C."/>
            <person name="Banfield J.F."/>
            <person name="Relman D.A."/>
        </authorList>
    </citation>
    <scope>NUCLEOTIDE SEQUENCE [LARGE SCALE GENOMIC DNA]</scope>
    <source>
        <strain evidence="7">DOLZORAL124_49_17</strain>
    </source>
</reference>
<dbReference type="GO" id="GO:0022857">
    <property type="term" value="F:transmembrane transporter activity"/>
    <property type="evidence" value="ECO:0007669"/>
    <property type="project" value="InterPro"/>
</dbReference>
<evidence type="ECO:0000256" key="3">
    <source>
        <dbReference type="ARBA" id="ARBA00022692"/>
    </source>
</evidence>
<feature type="transmembrane region" description="Helical" evidence="6">
    <location>
        <begin position="134"/>
        <end position="159"/>
    </location>
</feature>
<feature type="transmembrane region" description="Helical" evidence="6">
    <location>
        <begin position="23"/>
        <end position="47"/>
    </location>
</feature>
<name>A0A2G6E3A4_9BACT</name>
<comment type="subcellular location">
    <subcellularLocation>
        <location evidence="1">Cell membrane</location>
        <topology evidence="1">Multi-pass membrane protein</topology>
    </subcellularLocation>
</comment>
<evidence type="ECO:0000313" key="8">
    <source>
        <dbReference type="Proteomes" id="UP000229740"/>
    </source>
</evidence>
<keyword evidence="5 6" id="KW-0472">Membrane</keyword>
<dbReference type="InterPro" id="IPR001851">
    <property type="entry name" value="ABC_transp_permease"/>
</dbReference>
<dbReference type="CDD" id="cd06574">
    <property type="entry name" value="TM_PBP1_branched-chain-AA_like"/>
    <property type="match status" value="1"/>
</dbReference>
<evidence type="ECO:0000256" key="6">
    <source>
        <dbReference type="SAM" id="Phobius"/>
    </source>
</evidence>
<sequence length="389" mass="42516">MSRKSFENILTKGSLSRFLTNNAVPALFLCVSIIAIPLSGFSAQYLAQEMMTRLARNSFLVLSLLIPIIAGMGLNFAMVLGAMAGQIGLIFVTDWNILGVPGIFLAMIISTPLAVLNGFFCGKIMNRARGREMVTGLILGFFSQAIYFLVVLYGMGSIIPMKNRALVLSRGWGIRNAVSLIGVRAALDNWLPLYISWNGEGFPLRLSTVNGDFKIPVMTILMIVLLCVFIAWFKKTKLGQDMRAIGQDIHVAEAAGINVTKTRLIAIILSTLMACYGQIVWLQNMGTINTYNSHEQAGLFSAAALLVGGATVARANIFNVFLGVVLFHLMFVVSPKAGQNLIGSAQLGEFFRVFVSYGVIALSLVIYAWARLKEKERQRMDLQGAKSEP</sequence>
<evidence type="ECO:0000313" key="7">
    <source>
        <dbReference type="EMBL" id="PID56540.1"/>
    </source>
</evidence>
<protein>
    <submittedName>
        <fullName evidence="7">ABC transporter permease</fullName>
    </submittedName>
</protein>
<feature type="transmembrane region" description="Helical" evidence="6">
    <location>
        <begin position="320"/>
        <end position="338"/>
    </location>
</feature>
<feature type="transmembrane region" description="Helical" evidence="6">
    <location>
        <begin position="296"/>
        <end position="313"/>
    </location>
</feature>
<feature type="transmembrane region" description="Helical" evidence="6">
    <location>
        <begin position="213"/>
        <end position="233"/>
    </location>
</feature>
<gene>
    <name evidence="7" type="ORF">CSB45_10965</name>
</gene>
<accession>A0A2G6E3A4</accession>
<dbReference type="EMBL" id="PDPS01000033">
    <property type="protein sequence ID" value="PID56540.1"/>
    <property type="molecule type" value="Genomic_DNA"/>
</dbReference>
<dbReference type="Pfam" id="PF02653">
    <property type="entry name" value="BPD_transp_2"/>
    <property type="match status" value="1"/>
</dbReference>
<keyword evidence="2" id="KW-1003">Cell membrane</keyword>
<feature type="transmembrane region" description="Helical" evidence="6">
    <location>
        <begin position="59"/>
        <end position="92"/>
    </location>
</feature>
<keyword evidence="3 6" id="KW-0812">Transmembrane</keyword>
<dbReference type="Proteomes" id="UP000229740">
    <property type="component" value="Unassembled WGS sequence"/>
</dbReference>
<dbReference type="GO" id="GO:0005886">
    <property type="term" value="C:plasma membrane"/>
    <property type="evidence" value="ECO:0007669"/>
    <property type="project" value="UniProtKB-SubCell"/>
</dbReference>
<keyword evidence="4 6" id="KW-1133">Transmembrane helix</keyword>
<organism evidence="7 8">
    <name type="scientific">candidate division KSB3 bacterium</name>
    <dbReference type="NCBI Taxonomy" id="2044937"/>
    <lineage>
        <taxon>Bacteria</taxon>
        <taxon>candidate division KSB3</taxon>
    </lineage>
</organism>
<evidence type="ECO:0000256" key="1">
    <source>
        <dbReference type="ARBA" id="ARBA00004651"/>
    </source>
</evidence>
<feature type="transmembrane region" description="Helical" evidence="6">
    <location>
        <begin position="350"/>
        <end position="370"/>
    </location>
</feature>
<feature type="transmembrane region" description="Helical" evidence="6">
    <location>
        <begin position="98"/>
        <end position="122"/>
    </location>
</feature>
<proteinExistence type="predicted"/>
<dbReference type="PANTHER" id="PTHR32196:SF15">
    <property type="entry name" value="SUGAR ABC TRANSPORTER PERMEASE PROTEIN"/>
    <property type="match status" value="1"/>
</dbReference>
<evidence type="ECO:0000256" key="4">
    <source>
        <dbReference type="ARBA" id="ARBA00022989"/>
    </source>
</evidence>
<feature type="transmembrane region" description="Helical" evidence="6">
    <location>
        <begin position="264"/>
        <end position="284"/>
    </location>
</feature>
<comment type="caution">
    <text evidence="7">The sequence shown here is derived from an EMBL/GenBank/DDBJ whole genome shotgun (WGS) entry which is preliminary data.</text>
</comment>
<evidence type="ECO:0000256" key="2">
    <source>
        <dbReference type="ARBA" id="ARBA00022475"/>
    </source>
</evidence>